<sequence length="335" mass="37205">MAQLPGSIRAFRDHIRPMSMKDLHKHPKFMDLSSKERWAKTSITKADTKLSHELHESYPLVQSGFFHFSGHCQMHCPMDQQHIHGIQTPGVLRVKGIPGVCIYPRAFVPVLPEFLDAMMQLEPVAEEKGMEYVLHTANEVAKCAQVVPPDELSGVIRTAFPSYFRIHNAESATLSVSTPERMVGMRQPNSNRGIVAHVSLGCDAVIVLGTEKPEYDDGDLVEPAQDEVVFANDSWQDLVDLDGKADEHPVRAPIHDNKRASPVPKASPLALAAIQLRAGDALIFGNRACATWYGLAKVLDSSSQLDHQWPYLREDSRDSGTRGQLNGKTVEIEFQ</sequence>
<dbReference type="Proteomes" id="UP001305779">
    <property type="component" value="Unassembled WGS sequence"/>
</dbReference>
<reference evidence="2 3" key="1">
    <citation type="journal article" date="2023" name="G3 (Bethesda)">
        <title>A chromosome-level genome assembly of Zasmidium syzygii isolated from banana leaves.</title>
        <authorList>
            <person name="van Westerhoven A.C."/>
            <person name="Mehrabi R."/>
            <person name="Talebi R."/>
            <person name="Steentjes M.B.F."/>
            <person name="Corcolon B."/>
            <person name="Chong P.A."/>
            <person name="Kema G.H.J."/>
            <person name="Seidl M.F."/>
        </authorList>
    </citation>
    <scope>NUCLEOTIDE SEQUENCE [LARGE SCALE GENOMIC DNA]</scope>
    <source>
        <strain evidence="2 3">P124</strain>
    </source>
</reference>
<name>A0ABR0E4P1_ZASCE</name>
<gene>
    <name evidence="2" type="ORF">PRZ48_012205</name>
</gene>
<evidence type="ECO:0000313" key="2">
    <source>
        <dbReference type="EMBL" id="KAK4496225.1"/>
    </source>
</evidence>
<comment type="caution">
    <text evidence="2">The sequence shown here is derived from an EMBL/GenBank/DDBJ whole genome shotgun (WGS) entry which is preliminary data.</text>
</comment>
<proteinExistence type="predicted"/>
<keyword evidence="3" id="KW-1185">Reference proteome</keyword>
<organism evidence="2 3">
    <name type="scientific">Zasmidium cellare</name>
    <name type="common">Wine cellar mold</name>
    <name type="synonym">Racodium cellare</name>
    <dbReference type="NCBI Taxonomy" id="395010"/>
    <lineage>
        <taxon>Eukaryota</taxon>
        <taxon>Fungi</taxon>
        <taxon>Dikarya</taxon>
        <taxon>Ascomycota</taxon>
        <taxon>Pezizomycotina</taxon>
        <taxon>Dothideomycetes</taxon>
        <taxon>Dothideomycetidae</taxon>
        <taxon>Mycosphaerellales</taxon>
        <taxon>Mycosphaerellaceae</taxon>
        <taxon>Zasmidium</taxon>
    </lineage>
</organism>
<evidence type="ECO:0000256" key="1">
    <source>
        <dbReference type="SAM" id="MobiDB-lite"/>
    </source>
</evidence>
<dbReference type="EMBL" id="JAXOVC010000010">
    <property type="protein sequence ID" value="KAK4496225.1"/>
    <property type="molecule type" value="Genomic_DNA"/>
</dbReference>
<evidence type="ECO:0000313" key="3">
    <source>
        <dbReference type="Proteomes" id="UP001305779"/>
    </source>
</evidence>
<feature type="region of interest" description="Disordered" evidence="1">
    <location>
        <begin position="316"/>
        <end position="335"/>
    </location>
</feature>
<protein>
    <submittedName>
        <fullName evidence="2">Uncharacterized protein</fullName>
    </submittedName>
</protein>
<accession>A0ABR0E4P1</accession>